<evidence type="ECO:0000259" key="1">
    <source>
        <dbReference type="Pfam" id="PF09084"/>
    </source>
</evidence>
<evidence type="ECO:0000313" key="2">
    <source>
        <dbReference type="EMBL" id="QDT61319.1"/>
    </source>
</evidence>
<keyword evidence="3" id="KW-1185">Reference proteome</keyword>
<dbReference type="EMBL" id="CP036272">
    <property type="protein sequence ID" value="QDT61319.1"/>
    <property type="molecule type" value="Genomic_DNA"/>
</dbReference>
<proteinExistence type="predicted"/>
<dbReference type="SUPFAM" id="SSF53850">
    <property type="entry name" value="Periplasmic binding protein-like II"/>
    <property type="match status" value="1"/>
</dbReference>
<dbReference type="PANTHER" id="PTHR31528">
    <property type="entry name" value="4-AMINO-5-HYDROXYMETHYL-2-METHYLPYRIMIDINE PHOSPHATE SYNTHASE THI11-RELATED"/>
    <property type="match status" value="1"/>
</dbReference>
<dbReference type="Proteomes" id="UP000315003">
    <property type="component" value="Chromosome"/>
</dbReference>
<sequence length="344" mass="37366">MAAIVVDWVTCVPIYTLPIHGPMKLYPALICLLVLIAGCGSQTDTPTDTLQNVTVQLNWFPETEHGGLFQALADGSYEAAELAVTLRPGGPGTQTGVEVGTQRAQFAIANADDVALYRQGGLDVVAVMAAMQNHPRCVIAHAESGVESFDDLQGKIFQCQAGRSYVEFMRAKGFLEGVQEVPYSGSIAPFLANQQMVVQGYSCAEPLLAEQQGVKVKTLMVSDLGFNPYSSVLITSGELIRTDPELVRQVVRLTRQGWQGYLQDPAQANAAILKANEEAMTPEVLEFGAGVMKELATPEGTSIDQVGKMEPQRWETLVQQLADLELVDPQQVKPEDCYTLEFLE</sequence>
<dbReference type="Pfam" id="PF09084">
    <property type="entry name" value="NMT1"/>
    <property type="match status" value="1"/>
</dbReference>
<dbReference type="InterPro" id="IPR027939">
    <property type="entry name" value="NMT1/THI5"/>
</dbReference>
<protein>
    <submittedName>
        <fullName evidence="2">NMT1/THI5 like protein</fullName>
    </submittedName>
</protein>
<reference evidence="2 3" key="1">
    <citation type="submission" date="2019-02" db="EMBL/GenBank/DDBJ databases">
        <title>Deep-cultivation of Planctomycetes and their phenomic and genomic characterization uncovers novel biology.</title>
        <authorList>
            <person name="Wiegand S."/>
            <person name="Jogler M."/>
            <person name="Boedeker C."/>
            <person name="Pinto D."/>
            <person name="Vollmers J."/>
            <person name="Rivas-Marin E."/>
            <person name="Kohn T."/>
            <person name="Peeters S.H."/>
            <person name="Heuer A."/>
            <person name="Rast P."/>
            <person name="Oberbeckmann S."/>
            <person name="Bunk B."/>
            <person name="Jeske O."/>
            <person name="Meyerdierks A."/>
            <person name="Storesund J.E."/>
            <person name="Kallscheuer N."/>
            <person name="Luecker S."/>
            <person name="Lage O.M."/>
            <person name="Pohl T."/>
            <person name="Merkel B.J."/>
            <person name="Hornburger P."/>
            <person name="Mueller R.-W."/>
            <person name="Bruemmer F."/>
            <person name="Labrenz M."/>
            <person name="Spormann A.M."/>
            <person name="Op den Camp H."/>
            <person name="Overmann J."/>
            <person name="Amann R."/>
            <person name="Jetten M.S.M."/>
            <person name="Mascher T."/>
            <person name="Medema M.H."/>
            <person name="Devos D.P."/>
            <person name="Kaster A.-K."/>
            <person name="Ovreas L."/>
            <person name="Rohde M."/>
            <person name="Galperin M.Y."/>
            <person name="Jogler C."/>
        </authorList>
    </citation>
    <scope>NUCLEOTIDE SEQUENCE [LARGE SCALE GENOMIC DNA]</scope>
    <source>
        <strain evidence="2 3">SV_7m_r</strain>
    </source>
</reference>
<accession>A0A517SYU2</accession>
<dbReference type="AlphaFoldDB" id="A0A517SYU2"/>
<organism evidence="2 3">
    <name type="scientific">Stieleria bergensis</name>
    <dbReference type="NCBI Taxonomy" id="2528025"/>
    <lineage>
        <taxon>Bacteria</taxon>
        <taxon>Pseudomonadati</taxon>
        <taxon>Planctomycetota</taxon>
        <taxon>Planctomycetia</taxon>
        <taxon>Pirellulales</taxon>
        <taxon>Pirellulaceae</taxon>
        <taxon>Stieleria</taxon>
    </lineage>
</organism>
<name>A0A517SYU2_9BACT</name>
<dbReference type="GO" id="GO:0009228">
    <property type="term" value="P:thiamine biosynthetic process"/>
    <property type="evidence" value="ECO:0007669"/>
    <property type="project" value="InterPro"/>
</dbReference>
<evidence type="ECO:0000313" key="3">
    <source>
        <dbReference type="Proteomes" id="UP000315003"/>
    </source>
</evidence>
<dbReference type="InterPro" id="IPR015168">
    <property type="entry name" value="SsuA/THI5"/>
</dbReference>
<feature type="domain" description="SsuA/THI5-like" evidence="1">
    <location>
        <begin position="63"/>
        <end position="268"/>
    </location>
</feature>
<dbReference type="PANTHER" id="PTHR31528:SF3">
    <property type="entry name" value="THIAMINE BIOSYNTHESIS PROTEIN HI_0357-RELATED"/>
    <property type="match status" value="1"/>
</dbReference>
<gene>
    <name evidence="2" type="ORF">SV7mr_38540</name>
</gene>
<dbReference type="Gene3D" id="3.40.190.10">
    <property type="entry name" value="Periplasmic binding protein-like II"/>
    <property type="match status" value="2"/>
</dbReference>